<name>A0A2B4T169_STYPI</name>
<evidence type="ECO:0000256" key="1">
    <source>
        <dbReference type="ARBA" id="ARBA00002620"/>
    </source>
</evidence>
<evidence type="ECO:0000256" key="7">
    <source>
        <dbReference type="ARBA" id="ARBA00023034"/>
    </source>
</evidence>
<evidence type="ECO:0000256" key="10">
    <source>
        <dbReference type="SAM" id="Phobius"/>
    </source>
</evidence>
<comment type="caution">
    <text evidence="11">The sequence shown here is derived from an EMBL/GenBank/DDBJ whole genome shotgun (WGS) entry which is preliminary data.</text>
</comment>
<reference evidence="12" key="1">
    <citation type="journal article" date="2017" name="bioRxiv">
        <title>Comparative analysis of the genomes of Stylophora pistillata and Acropora digitifera provides evidence for extensive differences between species of corals.</title>
        <authorList>
            <person name="Voolstra C.R."/>
            <person name="Li Y."/>
            <person name="Liew Y.J."/>
            <person name="Baumgarten S."/>
            <person name="Zoccola D."/>
            <person name="Flot J.-F."/>
            <person name="Tambutte S."/>
            <person name="Allemand D."/>
            <person name="Aranda M."/>
        </authorList>
    </citation>
    <scope>NUCLEOTIDE SEQUENCE [LARGE SCALE GENOMIC DNA]</scope>
</reference>
<evidence type="ECO:0000256" key="4">
    <source>
        <dbReference type="ARBA" id="ARBA00004555"/>
    </source>
</evidence>
<dbReference type="Proteomes" id="UP000225706">
    <property type="component" value="Unassembled WGS sequence"/>
</dbReference>
<evidence type="ECO:0000256" key="9">
    <source>
        <dbReference type="ARBA" id="ARBA00023136"/>
    </source>
</evidence>
<keyword evidence="7" id="KW-0333">Golgi apparatus</keyword>
<comment type="function">
    <text evidence="1">General regulator of phagocytosis. Required to uptake Gram negative bacterium by macrophages.</text>
</comment>
<accession>A0A2B4T169</accession>
<keyword evidence="9 10" id="KW-0472">Membrane</keyword>
<keyword evidence="6 10" id="KW-1133">Transmembrane helix</keyword>
<organism evidence="11 12">
    <name type="scientific">Stylophora pistillata</name>
    <name type="common">Smooth cauliflower coral</name>
    <dbReference type="NCBI Taxonomy" id="50429"/>
    <lineage>
        <taxon>Eukaryota</taxon>
        <taxon>Metazoa</taxon>
        <taxon>Cnidaria</taxon>
        <taxon>Anthozoa</taxon>
        <taxon>Hexacorallia</taxon>
        <taxon>Scleractinia</taxon>
        <taxon>Astrocoeniina</taxon>
        <taxon>Pocilloporidae</taxon>
        <taxon>Stylophora</taxon>
    </lineage>
</organism>
<evidence type="ECO:0000256" key="2">
    <source>
        <dbReference type="ARBA" id="ARBA00004167"/>
    </source>
</evidence>
<protein>
    <submittedName>
        <fullName evidence="11">Uncharacterized protein C1orf43-like</fullName>
    </submittedName>
</protein>
<feature type="transmembrane region" description="Helical" evidence="10">
    <location>
        <begin position="245"/>
        <end position="265"/>
    </location>
</feature>
<evidence type="ECO:0000313" key="12">
    <source>
        <dbReference type="Proteomes" id="UP000225706"/>
    </source>
</evidence>
<dbReference type="EMBL" id="LSMT01000001">
    <property type="protein sequence ID" value="PFX34890.1"/>
    <property type="molecule type" value="Genomic_DNA"/>
</dbReference>
<proteinExistence type="predicted"/>
<dbReference type="STRING" id="50429.A0A2B4T169"/>
<dbReference type="PANTHER" id="PTHR21425">
    <property type="entry name" value="NICE-3"/>
    <property type="match status" value="1"/>
</dbReference>
<evidence type="ECO:0000256" key="8">
    <source>
        <dbReference type="ARBA" id="ARBA00023128"/>
    </source>
</evidence>
<sequence>MADPVSSYDAKLLKNLGGVGLVMTIIFTISVGLLIVIIVKRQILRMLLLSKRGPHSPVGSDAPKRLGRKITAHLQRISQLRMEPRMLSEQFNKPADGTSNFDSPSDQYTRSYKYRMKAMDKMTELDDLLCTIDFKYSRKKKQSVRDHLKSLQGPPYNIIRGGDDTIREVADMYEHARFETKEFGALQYRKFAYLVEQLKDRCGILDVMKSTYHNNVQVLLTMTNTCLFFNCTPWTVRIPSLEVKIVFSLLSVSILLLPVVIFFTHNSYLFQVIFYGILCWL</sequence>
<dbReference type="Pfam" id="PF07406">
    <property type="entry name" value="NICE-3"/>
    <property type="match status" value="1"/>
</dbReference>
<dbReference type="GO" id="GO:0005794">
    <property type="term" value="C:Golgi apparatus"/>
    <property type="evidence" value="ECO:0007669"/>
    <property type="project" value="UniProtKB-SubCell"/>
</dbReference>
<keyword evidence="8" id="KW-0496">Mitochondrion</keyword>
<dbReference type="GO" id="GO:0016020">
    <property type="term" value="C:membrane"/>
    <property type="evidence" value="ECO:0007669"/>
    <property type="project" value="UniProtKB-SubCell"/>
</dbReference>
<keyword evidence="5 10" id="KW-0812">Transmembrane</keyword>
<evidence type="ECO:0000313" key="11">
    <source>
        <dbReference type="EMBL" id="PFX34890.1"/>
    </source>
</evidence>
<dbReference type="PANTHER" id="PTHR21425:SF2">
    <property type="entry name" value="PROTEIN C1ORF43"/>
    <property type="match status" value="1"/>
</dbReference>
<evidence type="ECO:0000256" key="5">
    <source>
        <dbReference type="ARBA" id="ARBA00022692"/>
    </source>
</evidence>
<comment type="subcellular location">
    <subcellularLocation>
        <location evidence="4">Golgi apparatus</location>
    </subcellularLocation>
    <subcellularLocation>
        <location evidence="2">Membrane</location>
        <topology evidence="2">Single-pass membrane protein</topology>
    </subcellularLocation>
    <subcellularLocation>
        <location evidence="3">Mitochondrion</location>
    </subcellularLocation>
</comment>
<keyword evidence="12" id="KW-1185">Reference proteome</keyword>
<evidence type="ECO:0000256" key="3">
    <source>
        <dbReference type="ARBA" id="ARBA00004173"/>
    </source>
</evidence>
<dbReference type="InterPro" id="IPR010876">
    <property type="entry name" value="C1orf43"/>
</dbReference>
<gene>
    <name evidence="11" type="ORF">AWC38_SpisGene136</name>
</gene>
<dbReference type="OrthoDB" id="5960253at2759"/>
<feature type="transmembrane region" description="Helical" evidence="10">
    <location>
        <begin position="20"/>
        <end position="39"/>
    </location>
</feature>
<dbReference type="GO" id="GO:0005739">
    <property type="term" value="C:mitochondrion"/>
    <property type="evidence" value="ECO:0007669"/>
    <property type="project" value="UniProtKB-SubCell"/>
</dbReference>
<evidence type="ECO:0000256" key="6">
    <source>
        <dbReference type="ARBA" id="ARBA00022989"/>
    </source>
</evidence>
<dbReference type="AlphaFoldDB" id="A0A2B4T169"/>